<feature type="transmembrane region" description="Helical" evidence="2">
    <location>
        <begin position="98"/>
        <end position="122"/>
    </location>
</feature>
<name>M2PUZ3_CERS8</name>
<dbReference type="HOGENOM" id="CLU_008677_0_0_1"/>
<feature type="transmembrane region" description="Helical" evidence="2">
    <location>
        <begin position="6"/>
        <end position="27"/>
    </location>
</feature>
<evidence type="ECO:0000313" key="3">
    <source>
        <dbReference type="EMBL" id="EMD40589.1"/>
    </source>
</evidence>
<feature type="transmembrane region" description="Helical" evidence="2">
    <location>
        <begin position="134"/>
        <end position="157"/>
    </location>
</feature>
<feature type="compositionally biased region" description="Basic residues" evidence="1">
    <location>
        <begin position="852"/>
        <end position="864"/>
    </location>
</feature>
<accession>M2PUZ3</accession>
<feature type="compositionally biased region" description="Low complexity" evidence="1">
    <location>
        <begin position="370"/>
        <end position="379"/>
    </location>
</feature>
<dbReference type="OrthoDB" id="2529242at2759"/>
<feature type="compositionally biased region" description="Pro residues" evidence="1">
    <location>
        <begin position="304"/>
        <end position="317"/>
    </location>
</feature>
<sequence length="1189" mass="127853">MIPLIPTLALAFVSFVSSAFVILRIVIPVLPPHPLSRRVPPSEFGLPNFRSLSPADKSHIWLASCDLVALAIFIWQVITDNSSNAQDYAAGQDPASAIRLWIALTLRQTCLLMVSGLTLLHVRLGKPVSYGGKHWMLWAPTLLLVCTSTSLAGVLAGSGVSTFFIGFVAYSSTLAALSSVAFACLVGTLLIIRRNLAALNEIRDPWPPAKEIEDKPRPSFATEDVDALKDGSSWITSRASSRHDSVSAFSFSTHHTHHSAKPSNASARIMTQQAALASVPSIPPKSSFWFNPATPFSGNGRESPVPPVPPLPAPYRPSSPTSNEINDDPDPFKRHEQVPRMGSQSSWLSEPSVYQPTLSAWSFPRSRAGSTPTSSTPQPDTALLPSTAYSRPITPAMTSTEVLGGYGYAPESAQAEKGIGAVAPVPINDLDVSVYRAVGWLVSIWVPLALSLPYMFTLTPNHPSASTATSVLLLLSVSLSSPILAANILFRSPLPIPSGLFDSYSEPPSVVNRAPSPQSTIPSFKFSHEYKRSGSVTVVEGRRSGDVWITNGDAVDGKSKIGRALGLLQPAPRLAVLPPGSPVEQAELTPPLPMQTEDHSKSLPPTPRSENSAELGRMLTRMPSQASSYLSSTSEQFAAQVMIAQRHYSALATTMVLPPSPERRVSTDQSNVGVAVSGVETAPAPSVRSAQHLRSRSVTSATGSMNGTGSRFPVSPPPASPLPPTPPSVRERKALMLKHRKSQSQSSLSMNFSFGAVAGEDLAEIDALSAHVLPLLVPGLKVGSDIKVRPDWDWGSRASTLSKGSGEAKKLHSDDKGSKRSKAFPQELGGFSTDFSSPEMHSTPPVRGAAPRQKKTSAHKRHHFSLPSLSLGKDGLHALTTWRNDLNQAVEESLAPYSAATVGESRRITSWGGELAPNVAAHLNAVTEEDELLRPKSPAERGLTPKSSHEVYLAPDAHFDANTARNSLATLITALEQERLPPPSAASEVTLFDFNPDEDGPLAESTPHESHKTRTKSKAHHVPPVPTLPANERRSSIMYIKSDENAPPQPQPQRKNSFSPKNFADWSSRAVRPLVPKSRGKSAKVTASPPAGGLRPLSLLQDRDVNTNTRPLAVGRKDKQKQKVVNDENVNPNDGAHAAQKRGLKPLKLARSETTKQRALLRKDEVLPDVVIRPPSETQHAGFGYTYNR</sequence>
<dbReference type="Proteomes" id="UP000016930">
    <property type="component" value="Unassembled WGS sequence"/>
</dbReference>
<protein>
    <submittedName>
        <fullName evidence="3">Uncharacterized protein</fullName>
    </submittedName>
</protein>
<feature type="compositionally biased region" description="Pro residues" evidence="1">
    <location>
        <begin position="714"/>
        <end position="727"/>
    </location>
</feature>
<feature type="region of interest" description="Disordered" evidence="1">
    <location>
        <begin position="796"/>
        <end position="866"/>
    </location>
</feature>
<evidence type="ECO:0000256" key="2">
    <source>
        <dbReference type="SAM" id="Phobius"/>
    </source>
</evidence>
<dbReference type="AlphaFoldDB" id="M2PUZ3"/>
<dbReference type="EMBL" id="KB445792">
    <property type="protein sequence ID" value="EMD40589.1"/>
    <property type="molecule type" value="Genomic_DNA"/>
</dbReference>
<feature type="region of interest" description="Disordered" evidence="1">
    <location>
        <begin position="578"/>
        <end position="613"/>
    </location>
</feature>
<dbReference type="STRING" id="914234.M2PUZ3"/>
<keyword evidence="2" id="KW-0812">Transmembrane</keyword>
<organism evidence="3 4">
    <name type="scientific">Ceriporiopsis subvermispora (strain B)</name>
    <name type="common">White-rot fungus</name>
    <name type="synonym">Gelatoporia subvermispora</name>
    <dbReference type="NCBI Taxonomy" id="914234"/>
    <lineage>
        <taxon>Eukaryota</taxon>
        <taxon>Fungi</taxon>
        <taxon>Dikarya</taxon>
        <taxon>Basidiomycota</taxon>
        <taxon>Agaricomycotina</taxon>
        <taxon>Agaricomycetes</taxon>
        <taxon>Polyporales</taxon>
        <taxon>Gelatoporiaceae</taxon>
        <taxon>Gelatoporia</taxon>
    </lineage>
</organism>
<reference evidence="3 4" key="1">
    <citation type="journal article" date="2012" name="Proc. Natl. Acad. Sci. U.S.A.">
        <title>Comparative genomics of Ceriporiopsis subvermispora and Phanerochaete chrysosporium provide insight into selective ligninolysis.</title>
        <authorList>
            <person name="Fernandez-Fueyo E."/>
            <person name="Ruiz-Duenas F.J."/>
            <person name="Ferreira P."/>
            <person name="Floudas D."/>
            <person name="Hibbett D.S."/>
            <person name="Canessa P."/>
            <person name="Larrondo L.F."/>
            <person name="James T.Y."/>
            <person name="Seelenfreund D."/>
            <person name="Lobos S."/>
            <person name="Polanco R."/>
            <person name="Tello M."/>
            <person name="Honda Y."/>
            <person name="Watanabe T."/>
            <person name="Watanabe T."/>
            <person name="Ryu J.S."/>
            <person name="Kubicek C.P."/>
            <person name="Schmoll M."/>
            <person name="Gaskell J."/>
            <person name="Hammel K.E."/>
            <person name="St John F.J."/>
            <person name="Vanden Wymelenberg A."/>
            <person name="Sabat G."/>
            <person name="Splinter BonDurant S."/>
            <person name="Syed K."/>
            <person name="Yadav J.S."/>
            <person name="Doddapaneni H."/>
            <person name="Subramanian V."/>
            <person name="Lavin J.L."/>
            <person name="Oguiza J.A."/>
            <person name="Perez G."/>
            <person name="Pisabarro A.G."/>
            <person name="Ramirez L."/>
            <person name="Santoyo F."/>
            <person name="Master E."/>
            <person name="Coutinho P.M."/>
            <person name="Henrissat B."/>
            <person name="Lombard V."/>
            <person name="Magnuson J.K."/>
            <person name="Kuees U."/>
            <person name="Hori C."/>
            <person name="Igarashi K."/>
            <person name="Samejima M."/>
            <person name="Held B.W."/>
            <person name="Barry K.W."/>
            <person name="LaButti K.M."/>
            <person name="Lapidus A."/>
            <person name="Lindquist E.A."/>
            <person name="Lucas S.M."/>
            <person name="Riley R."/>
            <person name="Salamov A.A."/>
            <person name="Hoffmeister D."/>
            <person name="Schwenk D."/>
            <person name="Hadar Y."/>
            <person name="Yarden O."/>
            <person name="de Vries R.P."/>
            <person name="Wiebenga A."/>
            <person name="Stenlid J."/>
            <person name="Eastwood D."/>
            <person name="Grigoriev I.V."/>
            <person name="Berka R.M."/>
            <person name="Blanchette R.A."/>
            <person name="Kersten P."/>
            <person name="Martinez A.T."/>
            <person name="Vicuna R."/>
            <person name="Cullen D."/>
        </authorList>
    </citation>
    <scope>NUCLEOTIDE SEQUENCE [LARGE SCALE GENOMIC DNA]</scope>
    <source>
        <strain evidence="3 4">B</strain>
    </source>
</reference>
<feature type="region of interest" description="Disordered" evidence="1">
    <location>
        <begin position="683"/>
        <end position="729"/>
    </location>
</feature>
<keyword evidence="2" id="KW-1133">Transmembrane helix</keyword>
<feature type="compositionally biased region" description="Polar residues" evidence="1">
    <location>
        <begin position="342"/>
        <end position="351"/>
    </location>
</feature>
<proteinExistence type="predicted"/>
<feature type="region of interest" description="Disordered" evidence="1">
    <location>
        <begin position="364"/>
        <end position="386"/>
    </location>
</feature>
<keyword evidence="2" id="KW-0472">Membrane</keyword>
<feature type="region of interest" description="Disordered" evidence="1">
    <location>
        <begin position="1127"/>
        <end position="1156"/>
    </location>
</feature>
<feature type="transmembrane region" description="Helical" evidence="2">
    <location>
        <begin position="163"/>
        <end position="192"/>
    </location>
</feature>
<keyword evidence="4" id="KW-1185">Reference proteome</keyword>
<evidence type="ECO:0000256" key="1">
    <source>
        <dbReference type="SAM" id="MobiDB-lite"/>
    </source>
</evidence>
<feature type="transmembrane region" description="Helical" evidence="2">
    <location>
        <begin position="60"/>
        <end position="78"/>
    </location>
</feature>
<feature type="region of interest" description="Disordered" evidence="1">
    <location>
        <begin position="293"/>
        <end position="351"/>
    </location>
</feature>
<feature type="region of interest" description="Disordered" evidence="1">
    <location>
        <begin position="981"/>
        <end position="1105"/>
    </location>
</feature>
<evidence type="ECO:0000313" key="4">
    <source>
        <dbReference type="Proteomes" id="UP000016930"/>
    </source>
</evidence>
<feature type="compositionally biased region" description="Basic and acidic residues" evidence="1">
    <location>
        <begin position="806"/>
        <end position="818"/>
    </location>
</feature>
<gene>
    <name evidence="3" type="ORF">CERSUDRAFT_102971</name>
</gene>
<feature type="compositionally biased region" description="Polar residues" evidence="1">
    <location>
        <begin position="696"/>
        <end position="709"/>
    </location>
</feature>